<protein>
    <submittedName>
        <fullName evidence="1">Uncharacterized protein</fullName>
    </submittedName>
</protein>
<name>A0A0A9D7E5_ARUDO</name>
<reference evidence="1" key="2">
    <citation type="journal article" date="2015" name="Data Brief">
        <title>Shoot transcriptome of the giant reed, Arundo donax.</title>
        <authorList>
            <person name="Barrero R.A."/>
            <person name="Guerrero F.D."/>
            <person name="Moolhuijzen P."/>
            <person name="Goolsby J.A."/>
            <person name="Tidwell J."/>
            <person name="Bellgard S.E."/>
            <person name="Bellgard M.I."/>
        </authorList>
    </citation>
    <scope>NUCLEOTIDE SEQUENCE</scope>
    <source>
        <tissue evidence="1">Shoot tissue taken approximately 20 cm above the soil surface</tissue>
    </source>
</reference>
<evidence type="ECO:0000313" key="1">
    <source>
        <dbReference type="EMBL" id="JAD83741.1"/>
    </source>
</evidence>
<accession>A0A0A9D7E5</accession>
<dbReference type="AlphaFoldDB" id="A0A0A9D7E5"/>
<dbReference type="EMBL" id="GBRH01214154">
    <property type="protein sequence ID" value="JAD83741.1"/>
    <property type="molecule type" value="Transcribed_RNA"/>
</dbReference>
<sequence>MSLLDMICGHLASRKPHACRSMSKRKLCELSNLPIPPAGAELVPFYTILQSPAVDLRLTLNDDFRGIFEFIPLTLQEGHLERHRSHQNVHFQQGHPFPYSPVTQYCCHYPTFHFRLTLTQLSQLHASKLWILLQLERCSSRQEEYHAY</sequence>
<proteinExistence type="predicted"/>
<reference evidence="1" key="1">
    <citation type="submission" date="2014-09" db="EMBL/GenBank/DDBJ databases">
        <authorList>
            <person name="Magalhaes I.L.F."/>
            <person name="Oliveira U."/>
            <person name="Santos F.R."/>
            <person name="Vidigal T.H.D.A."/>
            <person name="Brescovit A.D."/>
            <person name="Santos A.J."/>
        </authorList>
    </citation>
    <scope>NUCLEOTIDE SEQUENCE</scope>
    <source>
        <tissue evidence="1">Shoot tissue taken approximately 20 cm above the soil surface</tissue>
    </source>
</reference>
<organism evidence="1">
    <name type="scientific">Arundo donax</name>
    <name type="common">Giant reed</name>
    <name type="synonym">Donax arundinaceus</name>
    <dbReference type="NCBI Taxonomy" id="35708"/>
    <lineage>
        <taxon>Eukaryota</taxon>
        <taxon>Viridiplantae</taxon>
        <taxon>Streptophyta</taxon>
        <taxon>Embryophyta</taxon>
        <taxon>Tracheophyta</taxon>
        <taxon>Spermatophyta</taxon>
        <taxon>Magnoliopsida</taxon>
        <taxon>Liliopsida</taxon>
        <taxon>Poales</taxon>
        <taxon>Poaceae</taxon>
        <taxon>PACMAD clade</taxon>
        <taxon>Arundinoideae</taxon>
        <taxon>Arundineae</taxon>
        <taxon>Arundo</taxon>
    </lineage>
</organism>